<reference evidence="8 9" key="1">
    <citation type="journal article" date="2019" name="Int. J. Syst. Evol. Microbiol.">
        <title>The Global Catalogue of Microorganisms (GCM) 10K type strain sequencing project: providing services to taxonomists for standard genome sequencing and annotation.</title>
        <authorList>
            <consortium name="The Broad Institute Genomics Platform"/>
            <consortium name="The Broad Institute Genome Sequencing Center for Infectious Disease"/>
            <person name="Wu L."/>
            <person name="Ma J."/>
        </authorList>
    </citation>
    <scope>NUCLEOTIDE SEQUENCE [LARGE SCALE GENOMIC DNA]</scope>
    <source>
        <strain evidence="8 9">JCM 13004</strain>
    </source>
</reference>
<feature type="compositionally biased region" description="Pro residues" evidence="6">
    <location>
        <begin position="461"/>
        <end position="470"/>
    </location>
</feature>
<comment type="caution">
    <text evidence="8">The sequence shown here is derived from an EMBL/GenBank/DDBJ whole genome shotgun (WGS) entry which is preliminary data.</text>
</comment>
<dbReference type="InterPro" id="IPR000524">
    <property type="entry name" value="Tscrpt_reg_HTH_GntR"/>
</dbReference>
<dbReference type="Gene3D" id="3.40.640.10">
    <property type="entry name" value="Type I PLP-dependent aspartate aminotransferase-like (Major domain)"/>
    <property type="match status" value="1"/>
</dbReference>
<evidence type="ECO:0000256" key="1">
    <source>
        <dbReference type="ARBA" id="ARBA00005384"/>
    </source>
</evidence>
<evidence type="ECO:0000259" key="7">
    <source>
        <dbReference type="PROSITE" id="PS50949"/>
    </source>
</evidence>
<dbReference type="InterPro" id="IPR004839">
    <property type="entry name" value="Aminotransferase_I/II_large"/>
</dbReference>
<keyword evidence="2" id="KW-0663">Pyridoxal phosphate</keyword>
<dbReference type="Pfam" id="PF00155">
    <property type="entry name" value="Aminotran_1_2"/>
    <property type="match status" value="1"/>
</dbReference>
<dbReference type="Gene3D" id="1.10.10.10">
    <property type="entry name" value="Winged helix-like DNA-binding domain superfamily/Winged helix DNA-binding domain"/>
    <property type="match status" value="1"/>
</dbReference>
<keyword evidence="3" id="KW-0805">Transcription regulation</keyword>
<keyword evidence="9" id="KW-1185">Reference proteome</keyword>
<evidence type="ECO:0000256" key="6">
    <source>
        <dbReference type="SAM" id="MobiDB-lite"/>
    </source>
</evidence>
<dbReference type="GO" id="GO:0008483">
    <property type="term" value="F:transaminase activity"/>
    <property type="evidence" value="ECO:0007669"/>
    <property type="project" value="UniProtKB-KW"/>
</dbReference>
<dbReference type="SUPFAM" id="SSF46785">
    <property type="entry name" value="Winged helix' DNA-binding domain"/>
    <property type="match status" value="1"/>
</dbReference>
<dbReference type="EMBL" id="BAAALF010000083">
    <property type="protein sequence ID" value="GAA1248426.1"/>
    <property type="molecule type" value="Genomic_DNA"/>
</dbReference>
<keyword evidence="8" id="KW-0032">Aminotransferase</keyword>
<comment type="similarity">
    <text evidence="1">In the C-terminal section; belongs to the class-I pyridoxal-phosphate-dependent aminotransferase family.</text>
</comment>
<dbReference type="CDD" id="cd07377">
    <property type="entry name" value="WHTH_GntR"/>
    <property type="match status" value="1"/>
</dbReference>
<feature type="compositionally biased region" description="Low complexity" evidence="6">
    <location>
        <begin position="103"/>
        <end position="112"/>
    </location>
</feature>
<evidence type="ECO:0000256" key="2">
    <source>
        <dbReference type="ARBA" id="ARBA00022898"/>
    </source>
</evidence>
<dbReference type="InterPro" id="IPR036390">
    <property type="entry name" value="WH_DNA-bd_sf"/>
</dbReference>
<evidence type="ECO:0000313" key="8">
    <source>
        <dbReference type="EMBL" id="GAA1248426.1"/>
    </source>
</evidence>
<feature type="region of interest" description="Disordered" evidence="6">
    <location>
        <begin position="1"/>
        <end position="20"/>
    </location>
</feature>
<accession>A0ABN1WI43</accession>
<dbReference type="SUPFAM" id="SSF53383">
    <property type="entry name" value="PLP-dependent transferases"/>
    <property type="match status" value="1"/>
</dbReference>
<dbReference type="RefSeq" id="WP_344443618.1">
    <property type="nucleotide sequence ID" value="NZ_BAAALF010000083.1"/>
</dbReference>
<keyword evidence="4" id="KW-0238">DNA-binding</keyword>
<keyword evidence="5" id="KW-0804">Transcription</keyword>
<feature type="compositionally biased region" description="Low complexity" evidence="6">
    <location>
        <begin position="471"/>
        <end position="483"/>
    </location>
</feature>
<name>A0ABN1WI43_9ACTN</name>
<dbReference type="Proteomes" id="UP001500037">
    <property type="component" value="Unassembled WGS sequence"/>
</dbReference>
<dbReference type="PRINTS" id="PR00035">
    <property type="entry name" value="HTHGNTR"/>
</dbReference>
<dbReference type="CDD" id="cd00609">
    <property type="entry name" value="AAT_like"/>
    <property type="match status" value="1"/>
</dbReference>
<dbReference type="PANTHER" id="PTHR46577:SF1">
    <property type="entry name" value="HTH-TYPE TRANSCRIPTIONAL REGULATORY PROTEIN GABR"/>
    <property type="match status" value="1"/>
</dbReference>
<evidence type="ECO:0000256" key="4">
    <source>
        <dbReference type="ARBA" id="ARBA00023125"/>
    </source>
</evidence>
<proteinExistence type="inferred from homology"/>
<dbReference type="SMART" id="SM00345">
    <property type="entry name" value="HTH_GNTR"/>
    <property type="match status" value="1"/>
</dbReference>
<dbReference type="Pfam" id="PF00392">
    <property type="entry name" value="GntR"/>
    <property type="match status" value="1"/>
</dbReference>
<dbReference type="PANTHER" id="PTHR46577">
    <property type="entry name" value="HTH-TYPE TRANSCRIPTIONAL REGULATORY PROTEIN GABR"/>
    <property type="match status" value="1"/>
</dbReference>
<dbReference type="InterPro" id="IPR015421">
    <property type="entry name" value="PyrdxlP-dep_Trfase_major"/>
</dbReference>
<dbReference type="InterPro" id="IPR015424">
    <property type="entry name" value="PyrdxlP-dep_Trfase"/>
</dbReference>
<evidence type="ECO:0000256" key="3">
    <source>
        <dbReference type="ARBA" id="ARBA00023015"/>
    </source>
</evidence>
<dbReference type="InterPro" id="IPR036388">
    <property type="entry name" value="WH-like_DNA-bd_sf"/>
</dbReference>
<protein>
    <submittedName>
        <fullName evidence="8">PLP-dependent aminotransferase family protein</fullName>
    </submittedName>
</protein>
<evidence type="ECO:0000256" key="5">
    <source>
        <dbReference type="ARBA" id="ARBA00023163"/>
    </source>
</evidence>
<feature type="region of interest" description="Disordered" evidence="6">
    <location>
        <begin position="103"/>
        <end position="129"/>
    </location>
</feature>
<sequence length="539" mass="56668">MRTKGQEPASNRVFPNSGGLLPERDLVVREGDEEPLYHQIYTQLRHLIVRSGRLPPGTRLPSSRVLAGALGVSRNTVLLAYQRLQEDGHVQGRAGGGTLVSGPPARATPAGLTPGGATPGAGTVGGATAGGGAVIRRPVRSQRRSPAAAFPLDVPPLDLFPVQLWTTLTSRRLRLSGERLLLGTDRLGLPALRVAIAAFLGVTRGIACAPEQVVVTRGIEAGLELVARSVLDAGDPVWCEDPGDPRLRELLSWHGAKPCAVPVDGAGLDIAAGVRQAPHARLAVLSAAHQLPLGAELSAARRAALLRHADRQGMWIVDVERDGPFLGPRAARPLWSEDTGGRVIQLGGFNSLLFPQIQCGFCVLPPELLDRVDRVAGGTDSGASAITQAALADFLDHHRFAAFLHRGAQACAGRRLALLDTLRQLGLDEHDVMGHQQGGSFLSVLLPGAGAAHPGLRDPSRPWPPRPTRVPPTAGGPATAAGHPLAAPARLGRYAFRRPELDGFVLGYASLREEQVPGAVRAWAPLLAAGSRVPGRLAG</sequence>
<feature type="domain" description="HTH gntR-type" evidence="7">
    <location>
        <begin position="34"/>
        <end position="103"/>
    </location>
</feature>
<dbReference type="PROSITE" id="PS50949">
    <property type="entry name" value="HTH_GNTR"/>
    <property type="match status" value="1"/>
</dbReference>
<evidence type="ECO:0000313" key="9">
    <source>
        <dbReference type="Proteomes" id="UP001500037"/>
    </source>
</evidence>
<keyword evidence="8" id="KW-0808">Transferase</keyword>
<gene>
    <name evidence="8" type="ORF">GCM10009665_44120</name>
</gene>
<feature type="region of interest" description="Disordered" evidence="6">
    <location>
        <begin position="452"/>
        <end position="483"/>
    </location>
</feature>
<organism evidence="8 9">
    <name type="scientific">Kitasatospora nipponensis</name>
    <dbReference type="NCBI Taxonomy" id="258049"/>
    <lineage>
        <taxon>Bacteria</taxon>
        <taxon>Bacillati</taxon>
        <taxon>Actinomycetota</taxon>
        <taxon>Actinomycetes</taxon>
        <taxon>Kitasatosporales</taxon>
        <taxon>Streptomycetaceae</taxon>
        <taxon>Kitasatospora</taxon>
    </lineage>
</organism>
<dbReference type="InterPro" id="IPR051446">
    <property type="entry name" value="HTH_trans_reg/aminotransferase"/>
</dbReference>
<feature type="compositionally biased region" description="Gly residues" evidence="6">
    <location>
        <begin position="113"/>
        <end position="129"/>
    </location>
</feature>